<dbReference type="Proteomes" id="UP001152646">
    <property type="component" value="Unassembled WGS sequence"/>
</dbReference>
<comment type="caution">
    <text evidence="2">The sequence shown here is derived from an EMBL/GenBank/DDBJ whole genome shotgun (WGS) entry which is preliminary data.</text>
</comment>
<sequence>MSISRWFKKPSFTHGAPDISEPKETAAAQSSPLSEPPSSFVYDDLLPASEQDADAQLKAALQLLTRESVPAPSVNNSFQSIETEATGTSQRIIKNGKETVISSDGEETDSDCSLEDAGSLFPRVAKNKASTPLKPVCSPKKWKYNLDSLVHEAVDDNEIEATVDRYRANLAEKPKTPVPLGNKLDESMLLKAIGQKEDGPQPHRVLGAIRRTNALDYDRNWLFFDPTQELPPAPEFPHVGAAGAKLEILNGMFFGFVTSLHPILSITLDRGSRERLFMSTDFILTALSKGMLSDEVVLWMLQSSLFTSPCALVCKTNITVTVPYERDELNAAFGRIMERMDPEHLGSIIRPADVDELFQRLGARRQALDPLHKIAPMSHHEITTATKLKNHAPLISVLKLFRGTDIISSWVVYCSA</sequence>
<reference evidence="2" key="1">
    <citation type="submission" date="2021-07" db="EMBL/GenBank/DDBJ databases">
        <authorList>
            <person name="Branca A.L. A."/>
        </authorList>
    </citation>
    <scope>NUCLEOTIDE SEQUENCE</scope>
</reference>
<proteinExistence type="predicted"/>
<dbReference type="OrthoDB" id="5350396at2759"/>
<dbReference type="AlphaFoldDB" id="A0A9W4JLQ0"/>
<evidence type="ECO:0000313" key="2">
    <source>
        <dbReference type="EMBL" id="CAG8398325.1"/>
    </source>
</evidence>
<evidence type="ECO:0000256" key="1">
    <source>
        <dbReference type="SAM" id="MobiDB-lite"/>
    </source>
</evidence>
<name>A0A9W4JLQ0_9EURO</name>
<organism evidence="2 3">
    <name type="scientific">Penicillium salamii</name>
    <dbReference type="NCBI Taxonomy" id="1612424"/>
    <lineage>
        <taxon>Eukaryota</taxon>
        <taxon>Fungi</taxon>
        <taxon>Dikarya</taxon>
        <taxon>Ascomycota</taxon>
        <taxon>Pezizomycotina</taxon>
        <taxon>Eurotiomycetes</taxon>
        <taxon>Eurotiomycetidae</taxon>
        <taxon>Eurotiales</taxon>
        <taxon>Aspergillaceae</taxon>
        <taxon>Penicillium</taxon>
    </lineage>
</organism>
<gene>
    <name evidence="2" type="ORF">PSALAMII_LOCUS7825</name>
</gene>
<evidence type="ECO:0000313" key="3">
    <source>
        <dbReference type="Proteomes" id="UP001152646"/>
    </source>
</evidence>
<feature type="region of interest" description="Disordered" evidence="1">
    <location>
        <begin position="1"/>
        <end position="47"/>
    </location>
</feature>
<feature type="compositionally biased region" description="Polar residues" evidence="1">
    <location>
        <begin position="27"/>
        <end position="37"/>
    </location>
</feature>
<accession>A0A9W4JLQ0</accession>
<protein>
    <submittedName>
        <fullName evidence="2">Uncharacterized protein</fullName>
    </submittedName>
</protein>
<dbReference type="EMBL" id="CAJVPA010000203">
    <property type="protein sequence ID" value="CAG8398325.1"/>
    <property type="molecule type" value="Genomic_DNA"/>
</dbReference>